<dbReference type="InterPro" id="IPR059206">
    <property type="entry name" value="Sll1717-like"/>
</dbReference>
<proteinExistence type="predicted"/>
<dbReference type="Proteomes" id="UP000217431">
    <property type="component" value="Chromosome I"/>
</dbReference>
<dbReference type="AlphaFoldDB" id="A0A0S3ULH1"/>
<name>A0A0S3ULH1_PREIN</name>
<dbReference type="EMBL" id="AP014597">
    <property type="protein sequence ID" value="BAU18299.1"/>
    <property type="molecule type" value="Genomic_DNA"/>
</dbReference>
<evidence type="ECO:0008006" key="3">
    <source>
        <dbReference type="Google" id="ProtNLM"/>
    </source>
</evidence>
<evidence type="ECO:0000313" key="1">
    <source>
        <dbReference type="EMBL" id="BAU18299.1"/>
    </source>
</evidence>
<organism evidence="1 2">
    <name type="scientific">Prevotella intermedia</name>
    <dbReference type="NCBI Taxonomy" id="28131"/>
    <lineage>
        <taxon>Bacteria</taxon>
        <taxon>Pseudomonadati</taxon>
        <taxon>Bacteroidota</taxon>
        <taxon>Bacteroidia</taxon>
        <taxon>Bacteroidales</taxon>
        <taxon>Prevotellaceae</taxon>
        <taxon>Prevotella</taxon>
    </lineage>
</organism>
<evidence type="ECO:0000313" key="2">
    <source>
        <dbReference type="Proteomes" id="UP000217431"/>
    </source>
</evidence>
<dbReference type="NCBIfam" id="NF047389">
    <property type="entry name" value="ATPase_Sll1717"/>
    <property type="match status" value="1"/>
</dbReference>
<dbReference type="RefSeq" id="WP_096406442.1">
    <property type="nucleotide sequence ID" value="NZ_AP014597.1"/>
</dbReference>
<accession>A0A0S3ULH1</accession>
<reference evidence="1 2" key="1">
    <citation type="journal article" date="2016" name="DNA Res.">
        <title>The complete genome sequencing of Prevotella intermedia strain OMA14 and a subsequent fine-scale, intra-species genomic comparison reveal an unusual amplification of conjugative and mobile transposons and identify a novel Prevotella-lineage-specific repeat.</title>
        <authorList>
            <person name="Naito M."/>
            <person name="Ogura Y."/>
            <person name="Itoh T."/>
            <person name="Shoji M."/>
            <person name="Okamoto M."/>
            <person name="Hayashi T."/>
            <person name="Nakayama K."/>
        </authorList>
    </citation>
    <scope>NUCLEOTIDE SEQUENCE [LARGE SCALE GENOMIC DNA]</scope>
    <source>
        <strain evidence="1 2">OMA14</strain>
    </source>
</reference>
<protein>
    <recommendedName>
        <fullName evidence="3">KAP NTPase domain-containing protein</fullName>
    </recommendedName>
</protein>
<gene>
    <name evidence="1" type="ORF">PIOMA14_I_1791</name>
</gene>
<sequence length="301" mass="34819">MGVLDKLINRTRNNGGNSYHKTTKGFCIGIPEAEAEATTASIKLDTFFVDYLDVLKQLNNEKFIVLGRKGTGKSAIGEHILSLAKNEANMFCDFIKKEDIDIEKIVQIGKIEGIRIERGLLYKWIVLTKFVVLFAENQSLTCIKGMKYLSDFIKKSRGFINIKNYEVKEVIQQYGLSVSIEYFKRYLSASGNNNKQYKYEKAEFYKLIPDLEKVVIDILKADKDNQYILMFDDLDIGLNLNNQESIDTLTELIRTIKYYNNDIFARNGIKSKIIVFLRTDIKNILFILQICQRFFLVMKQD</sequence>